<gene>
    <name evidence="1" type="ORF">CLUMA_CG013577</name>
</gene>
<accession>A0A1J1IJC9</accession>
<name>A0A1J1IJC9_9DIPT</name>
<dbReference type="EMBL" id="CVRI01000054">
    <property type="protein sequence ID" value="CRL00304.1"/>
    <property type="molecule type" value="Genomic_DNA"/>
</dbReference>
<sequence>METIRNQDSRITLKVSLYKNINNDSILIYKCVKMKPKIFETSYSKFIWSKQHGEKYFLGKPHHYA</sequence>
<proteinExistence type="predicted"/>
<dbReference type="AlphaFoldDB" id="A0A1J1IJC9"/>
<organism evidence="1 2">
    <name type="scientific">Clunio marinus</name>
    <dbReference type="NCBI Taxonomy" id="568069"/>
    <lineage>
        <taxon>Eukaryota</taxon>
        <taxon>Metazoa</taxon>
        <taxon>Ecdysozoa</taxon>
        <taxon>Arthropoda</taxon>
        <taxon>Hexapoda</taxon>
        <taxon>Insecta</taxon>
        <taxon>Pterygota</taxon>
        <taxon>Neoptera</taxon>
        <taxon>Endopterygota</taxon>
        <taxon>Diptera</taxon>
        <taxon>Nematocera</taxon>
        <taxon>Chironomoidea</taxon>
        <taxon>Chironomidae</taxon>
        <taxon>Clunio</taxon>
    </lineage>
</organism>
<protein>
    <submittedName>
        <fullName evidence="1">CLUMA_CG013577, isoform A</fullName>
    </submittedName>
</protein>
<keyword evidence="2" id="KW-1185">Reference proteome</keyword>
<evidence type="ECO:0000313" key="1">
    <source>
        <dbReference type="EMBL" id="CRL00304.1"/>
    </source>
</evidence>
<reference evidence="1 2" key="1">
    <citation type="submission" date="2015-04" db="EMBL/GenBank/DDBJ databases">
        <authorList>
            <person name="Syromyatnikov M.Y."/>
            <person name="Popov V.N."/>
        </authorList>
    </citation>
    <scope>NUCLEOTIDE SEQUENCE [LARGE SCALE GENOMIC DNA]</scope>
</reference>
<evidence type="ECO:0000313" key="2">
    <source>
        <dbReference type="Proteomes" id="UP000183832"/>
    </source>
</evidence>
<dbReference type="Proteomes" id="UP000183832">
    <property type="component" value="Unassembled WGS sequence"/>
</dbReference>